<reference evidence="2" key="1">
    <citation type="journal article" date="2020" name="mSystems">
        <title>Genome- and Community-Level Interaction Insights into Carbon Utilization and Element Cycling Functions of Hydrothermarchaeota in Hydrothermal Sediment.</title>
        <authorList>
            <person name="Zhou Z."/>
            <person name="Liu Y."/>
            <person name="Xu W."/>
            <person name="Pan J."/>
            <person name="Luo Z.H."/>
            <person name="Li M."/>
        </authorList>
    </citation>
    <scope>NUCLEOTIDE SEQUENCE [LARGE SCALE GENOMIC DNA]</scope>
    <source>
        <strain evidence="2">SpSt-12</strain>
        <strain evidence="3">SpSt-87</strain>
    </source>
</reference>
<accession>A0A7C2N8N0</accession>
<dbReference type="Pfam" id="PF01402">
    <property type="entry name" value="RHH_1"/>
    <property type="match status" value="1"/>
</dbReference>
<dbReference type="GO" id="GO:0006355">
    <property type="term" value="P:regulation of DNA-templated transcription"/>
    <property type="evidence" value="ECO:0007669"/>
    <property type="project" value="InterPro"/>
</dbReference>
<comment type="caution">
    <text evidence="2">The sequence shown here is derived from an EMBL/GenBank/DDBJ whole genome shotgun (WGS) entry which is preliminary data.</text>
</comment>
<evidence type="ECO:0000313" key="2">
    <source>
        <dbReference type="EMBL" id="HET21219.1"/>
    </source>
</evidence>
<dbReference type="CDD" id="cd22233">
    <property type="entry name" value="RHH_CopAso-like"/>
    <property type="match status" value="1"/>
</dbReference>
<name>A0A7C2N8N0_ARCFL</name>
<organism evidence="2">
    <name type="scientific">Archaeoglobus fulgidus</name>
    <dbReference type="NCBI Taxonomy" id="2234"/>
    <lineage>
        <taxon>Archaea</taxon>
        <taxon>Methanobacteriati</taxon>
        <taxon>Methanobacteriota</taxon>
        <taxon>Archaeoglobi</taxon>
        <taxon>Archaeoglobales</taxon>
        <taxon>Archaeoglobaceae</taxon>
        <taxon>Archaeoglobus</taxon>
    </lineage>
</organism>
<dbReference type="AlphaFoldDB" id="A0A7C2N8N0"/>
<protein>
    <submittedName>
        <fullName evidence="2">CopG family transcriptional regulator</fullName>
    </submittedName>
</protein>
<sequence>MVKLISLRLEDELVEKLDEVARRTLQSRSDIIRSSIALYLSLLENIGFYFKPSLPFRNVDVYEERNAVNVDLGNLTSVSVLSVSYGGVGELELDFKRNIEFVAEVMANQVAVETLCRFVTPLLVMLNSTCDFFYTHSFFRAFSEAIKKRMNVRTMLAGYEEIFETKQSGFVATVVGLRDMRARNSPRRGDKIYFFGKSVSGPDLSAEDLLSMKDVEKLVGLVKDERASAIFPVKSGGLKEVADFAAALAGGKALLFETRKGCPATAVMLTSAHDLSDHGCEQVGEIL</sequence>
<dbReference type="EMBL" id="DSCQ01000044">
    <property type="protein sequence ID" value="HET21219.1"/>
    <property type="molecule type" value="Genomic_DNA"/>
</dbReference>
<dbReference type="InterPro" id="IPR002145">
    <property type="entry name" value="CopG"/>
</dbReference>
<proteinExistence type="predicted"/>
<gene>
    <name evidence="2" type="ORF">ENN70_03815</name>
    <name evidence="3" type="ORF">ENW66_07770</name>
</gene>
<feature type="domain" description="Ribbon-helix-helix protein CopG" evidence="1">
    <location>
        <begin position="3"/>
        <end position="40"/>
    </location>
</feature>
<dbReference type="EMBL" id="DTLB01000046">
    <property type="protein sequence ID" value="HFW32825.1"/>
    <property type="molecule type" value="Genomic_DNA"/>
</dbReference>
<evidence type="ECO:0000313" key="3">
    <source>
        <dbReference type="EMBL" id="HFW32825.1"/>
    </source>
</evidence>
<evidence type="ECO:0000259" key="1">
    <source>
        <dbReference type="Pfam" id="PF01402"/>
    </source>
</evidence>